<keyword evidence="3" id="KW-0804">Transcription</keyword>
<sequence length="107" mass="11718">MTSQSQALDQLVDFQSAIPKISRMGGGGSRTRLFACVRCHLLKTKEQFDKNQCENCPDFDSFEENTTSIYEGIVTLINPKESYVGNVLGLSDVIPGMYAMTVGSSAE</sequence>
<evidence type="ECO:0000313" key="6">
    <source>
        <dbReference type="EMBL" id="KAG9389458.1"/>
    </source>
</evidence>
<comment type="subcellular location">
    <subcellularLocation>
        <location evidence="1">Nucleus</location>
    </subcellularLocation>
</comment>
<dbReference type="SMART" id="SM01389">
    <property type="entry name" value="Spt4"/>
    <property type="match status" value="1"/>
</dbReference>
<dbReference type="EMBL" id="JAHDYR010000069">
    <property type="protein sequence ID" value="KAG9389458.1"/>
    <property type="molecule type" value="Genomic_DNA"/>
</dbReference>
<evidence type="ECO:0000256" key="4">
    <source>
        <dbReference type="ARBA" id="ARBA00023242"/>
    </source>
</evidence>
<dbReference type="GO" id="GO:0006355">
    <property type="term" value="P:regulation of DNA-templated transcription"/>
    <property type="evidence" value="ECO:0007669"/>
    <property type="project" value="InterPro"/>
</dbReference>
<evidence type="ECO:0000256" key="1">
    <source>
        <dbReference type="ARBA" id="ARBA00004123"/>
    </source>
</evidence>
<dbReference type="Pfam" id="PF06093">
    <property type="entry name" value="Spt4"/>
    <property type="match status" value="1"/>
</dbReference>
<dbReference type="PANTHER" id="PTHR12882">
    <property type="entry name" value="SUPPRESSOR OF TY 4"/>
    <property type="match status" value="1"/>
</dbReference>
<name>A0A8J6APG4_9EUKA</name>
<dbReference type="SUPFAM" id="SSF63393">
    <property type="entry name" value="RNA polymerase subunits"/>
    <property type="match status" value="1"/>
</dbReference>
<dbReference type="Gene3D" id="3.30.40.210">
    <property type="match status" value="1"/>
</dbReference>
<feature type="domain" description="Spt4/RpoE2 zinc finger" evidence="5">
    <location>
        <begin position="33"/>
        <end position="103"/>
    </location>
</feature>
<dbReference type="GO" id="GO:0032044">
    <property type="term" value="C:DSIF complex"/>
    <property type="evidence" value="ECO:0007669"/>
    <property type="project" value="TreeGrafter"/>
</dbReference>
<dbReference type="AlphaFoldDB" id="A0A8J6APG4"/>
<dbReference type="InterPro" id="IPR029040">
    <property type="entry name" value="RPABC4/Spt4"/>
</dbReference>
<organism evidence="6 7">
    <name type="scientific">Carpediemonas membranifera</name>
    <dbReference type="NCBI Taxonomy" id="201153"/>
    <lineage>
        <taxon>Eukaryota</taxon>
        <taxon>Metamonada</taxon>
        <taxon>Carpediemonas-like organisms</taxon>
        <taxon>Carpediemonas</taxon>
    </lineage>
</organism>
<dbReference type="InterPro" id="IPR022800">
    <property type="entry name" value="Spt4/RpoE2_Znf"/>
</dbReference>
<comment type="caution">
    <text evidence="6">The sequence shown here is derived from an EMBL/GenBank/DDBJ whole genome shotgun (WGS) entry which is preliminary data.</text>
</comment>
<keyword evidence="4" id="KW-0539">Nucleus</keyword>
<dbReference type="Proteomes" id="UP000717585">
    <property type="component" value="Unassembled WGS sequence"/>
</dbReference>
<keyword evidence="7" id="KW-1185">Reference proteome</keyword>
<comment type="similarity">
    <text evidence="2">Belongs to the SPT4 family.</text>
</comment>
<evidence type="ECO:0000256" key="3">
    <source>
        <dbReference type="ARBA" id="ARBA00023163"/>
    </source>
</evidence>
<dbReference type="GO" id="GO:0000993">
    <property type="term" value="F:RNA polymerase II complex binding"/>
    <property type="evidence" value="ECO:0007669"/>
    <property type="project" value="TreeGrafter"/>
</dbReference>
<evidence type="ECO:0000313" key="7">
    <source>
        <dbReference type="Proteomes" id="UP000717585"/>
    </source>
</evidence>
<dbReference type="OrthoDB" id="248751at2759"/>
<evidence type="ECO:0000259" key="5">
    <source>
        <dbReference type="SMART" id="SM01389"/>
    </source>
</evidence>
<dbReference type="PANTHER" id="PTHR12882:SF1">
    <property type="entry name" value="TRANSCRIPTION ELONGATION FACTOR SPT4"/>
    <property type="match status" value="1"/>
</dbReference>
<proteinExistence type="inferred from homology"/>
<dbReference type="InterPro" id="IPR009287">
    <property type="entry name" value="Spt4"/>
</dbReference>
<dbReference type="InterPro" id="IPR038510">
    <property type="entry name" value="Spt4_sf"/>
</dbReference>
<dbReference type="GO" id="GO:0140673">
    <property type="term" value="P:transcription elongation-coupled chromatin remodeling"/>
    <property type="evidence" value="ECO:0007669"/>
    <property type="project" value="InterPro"/>
</dbReference>
<accession>A0A8J6APG4</accession>
<evidence type="ECO:0000256" key="2">
    <source>
        <dbReference type="ARBA" id="ARBA00010464"/>
    </source>
</evidence>
<reference evidence="6" key="1">
    <citation type="submission" date="2021-05" db="EMBL/GenBank/DDBJ databases">
        <title>A free-living protist that lacks canonical eukaryotic 1 DNA replication and segregation systems.</title>
        <authorList>
            <person name="Salas-Leiva D.E."/>
            <person name="Tromer E.C."/>
            <person name="Curtis B.A."/>
            <person name="Jerlstrom-Hultqvist J."/>
            <person name="Kolisko M."/>
            <person name="Yi Z."/>
            <person name="Salas-Leiva J.S."/>
            <person name="Gallot-Lavallee L."/>
            <person name="Kops G.J.P.L."/>
            <person name="Archibald J.M."/>
            <person name="Simpson A.G.B."/>
            <person name="Roger A.J."/>
        </authorList>
    </citation>
    <scope>NUCLEOTIDE SEQUENCE</scope>
    <source>
        <strain evidence="6">BICM</strain>
    </source>
</reference>
<gene>
    <name evidence="6" type="ORF">J8273_8750</name>
</gene>
<dbReference type="GO" id="GO:0008270">
    <property type="term" value="F:zinc ion binding"/>
    <property type="evidence" value="ECO:0007669"/>
    <property type="project" value="InterPro"/>
</dbReference>
<protein>
    <submittedName>
        <fullName evidence="6">Spt4/RpoE2 zinc finger</fullName>
    </submittedName>
</protein>